<name>A0A382S265_9ZZZZ</name>
<sequence length="29" mass="3408">MIKMDSTFEEYGADPLFVKRILFASSRVR</sequence>
<dbReference type="EMBL" id="UINC01125661">
    <property type="protein sequence ID" value="SVD03632.1"/>
    <property type="molecule type" value="Genomic_DNA"/>
</dbReference>
<protein>
    <submittedName>
        <fullName evidence="1">Uncharacterized protein</fullName>
    </submittedName>
</protein>
<accession>A0A382S265</accession>
<reference evidence="1" key="1">
    <citation type="submission" date="2018-05" db="EMBL/GenBank/DDBJ databases">
        <authorList>
            <person name="Lanie J.A."/>
            <person name="Ng W.-L."/>
            <person name="Kazmierczak K.M."/>
            <person name="Andrzejewski T.M."/>
            <person name="Davidsen T.M."/>
            <person name="Wayne K.J."/>
            <person name="Tettelin H."/>
            <person name="Glass J.I."/>
            <person name="Rusch D."/>
            <person name="Podicherti R."/>
            <person name="Tsui H.-C.T."/>
            <person name="Winkler M.E."/>
        </authorList>
    </citation>
    <scope>NUCLEOTIDE SEQUENCE</scope>
</reference>
<evidence type="ECO:0000313" key="1">
    <source>
        <dbReference type="EMBL" id="SVD03632.1"/>
    </source>
</evidence>
<gene>
    <name evidence="1" type="ORF">METZ01_LOCUS356486</name>
</gene>
<dbReference type="AlphaFoldDB" id="A0A382S265"/>
<organism evidence="1">
    <name type="scientific">marine metagenome</name>
    <dbReference type="NCBI Taxonomy" id="408172"/>
    <lineage>
        <taxon>unclassified sequences</taxon>
        <taxon>metagenomes</taxon>
        <taxon>ecological metagenomes</taxon>
    </lineage>
</organism>
<proteinExistence type="predicted"/>